<evidence type="ECO:0000259" key="14">
    <source>
        <dbReference type="Pfam" id="PF00675"/>
    </source>
</evidence>
<evidence type="ECO:0000313" key="16">
    <source>
        <dbReference type="EMBL" id="KAK4542705.1"/>
    </source>
</evidence>
<feature type="region of interest" description="Disordered" evidence="13">
    <location>
        <begin position="489"/>
        <end position="513"/>
    </location>
</feature>
<feature type="region of interest" description="Disordered" evidence="13">
    <location>
        <begin position="1"/>
        <end position="28"/>
    </location>
</feature>
<sequence length="513" mass="55728">MLSRSAVGRAARQSWQQQRRGLAAPASGSFQYQTGEAHGVKFASRDIPGPVGTLAIVSQAGTRFQTAPGLTEGLERYAFKNTERRSTLRIQRESELLGSQLQSYHTRENLVVGAKFLRDDLPYFAELLAEVATMTKFRRHVMNEEVLPLLQLDHKRYLGNTLEMAINSAYGVAFHRGLGVPLKLSSSTPITKYLSDSALADYAASAYAKPSFAIVGNGVDHGELSKWVNEFFADVPSQPLQALKSEQTKYFGGEERIAHAAGNSFVLAFPGSSVPTGSSYKPEVSVLAALLGGESTIKWSPGFSLLSKAAQDAPNMHIATKSNIFSDAGLLTIEMHGSASDIRSTAGKVVEALKSVAQGVSKEDFQKAKALAKFKELEYGQETQAAIELTGAGLVQGNKAYQIDDVAKSMDGVTEEKVKQIAKEMLENKASVSAVGDLYVLPYAAEIGLNVYNRYLAVAARVVRRSLKEDKRIQAERRGEMDMRFAKWENGKQGENKSLAHANDAAMAEHAAQ</sequence>
<evidence type="ECO:0000259" key="15">
    <source>
        <dbReference type="Pfam" id="PF05193"/>
    </source>
</evidence>
<keyword evidence="8" id="KW-0496">Mitochondrion</keyword>
<accession>A0AAV9JC95</accession>
<dbReference type="GO" id="GO:0046933">
    <property type="term" value="F:proton-transporting ATP synthase activity, rotational mechanism"/>
    <property type="evidence" value="ECO:0007669"/>
    <property type="project" value="InterPro"/>
</dbReference>
<evidence type="ECO:0000256" key="12">
    <source>
        <dbReference type="ARBA" id="ARBA00041372"/>
    </source>
</evidence>
<dbReference type="Proteomes" id="UP001324427">
    <property type="component" value="Unassembled WGS sequence"/>
</dbReference>
<gene>
    <name evidence="16" type="ORF">LTR36_006277</name>
</gene>
<protein>
    <recommendedName>
        <fullName evidence="11">Cytochrome b-c1 complex subunit 2, mitochondrial</fullName>
    </recommendedName>
    <alternativeName>
        <fullName evidence="12">Core protein II</fullName>
    </alternativeName>
</protein>
<dbReference type="Gene3D" id="3.30.830.10">
    <property type="entry name" value="Metalloenzyme, LuxS/M16 peptidase-like"/>
    <property type="match status" value="2"/>
</dbReference>
<dbReference type="Pfam" id="PF00675">
    <property type="entry name" value="Peptidase_M16"/>
    <property type="match status" value="1"/>
</dbReference>
<dbReference type="CDD" id="cd12153">
    <property type="entry name" value="F1-ATPase_epsilon"/>
    <property type="match status" value="1"/>
</dbReference>
<evidence type="ECO:0000256" key="3">
    <source>
        <dbReference type="ARBA" id="ARBA00022448"/>
    </source>
</evidence>
<dbReference type="InterPro" id="IPR050361">
    <property type="entry name" value="MPP/UQCRC_Complex"/>
</dbReference>
<comment type="subcellular location">
    <subcellularLocation>
        <location evidence="1">Mitochondrion inner membrane</location>
        <topology evidence="1">Peripheral membrane protein</topology>
        <orientation evidence="1">Matrix side</orientation>
    </subcellularLocation>
</comment>
<feature type="domain" description="Peptidase M16 C-terminal" evidence="15">
    <location>
        <begin position="198"/>
        <end position="370"/>
    </location>
</feature>
<dbReference type="Gene3D" id="1.10.1620.20">
    <property type="entry name" value="ATP synthase, F1 complex, epsilon subunit superfamily, mitochondrial"/>
    <property type="match status" value="1"/>
</dbReference>
<feature type="domain" description="Peptidase M16 N-terminal" evidence="14">
    <location>
        <begin position="45"/>
        <end position="147"/>
    </location>
</feature>
<keyword evidence="17" id="KW-1185">Reference proteome</keyword>
<keyword evidence="4" id="KW-0679">Respiratory chain</keyword>
<evidence type="ECO:0000256" key="10">
    <source>
        <dbReference type="ARBA" id="ARBA00038146"/>
    </source>
</evidence>
<evidence type="ECO:0000256" key="8">
    <source>
        <dbReference type="ARBA" id="ARBA00023128"/>
    </source>
</evidence>
<dbReference type="GO" id="GO:0045259">
    <property type="term" value="C:proton-transporting ATP synthase complex"/>
    <property type="evidence" value="ECO:0007669"/>
    <property type="project" value="InterPro"/>
</dbReference>
<keyword evidence="5" id="KW-0999">Mitochondrion inner membrane</keyword>
<comment type="similarity">
    <text evidence="2">Belongs to the eukaryotic ATPase epsilon family.</text>
</comment>
<dbReference type="SUPFAM" id="SSF48690">
    <property type="entry name" value="Epsilon subunit of mitochondrial F1F0-ATP synthase"/>
    <property type="match status" value="1"/>
</dbReference>
<keyword evidence="9" id="KW-0472">Membrane</keyword>
<dbReference type="FunFam" id="3.30.830.10:FF:000021">
    <property type="entry name" value="Cytochrome b-c1 complex subunit 2"/>
    <property type="match status" value="1"/>
</dbReference>
<evidence type="ECO:0000256" key="9">
    <source>
        <dbReference type="ARBA" id="ARBA00023136"/>
    </source>
</evidence>
<evidence type="ECO:0000256" key="13">
    <source>
        <dbReference type="SAM" id="MobiDB-lite"/>
    </source>
</evidence>
<dbReference type="AlphaFoldDB" id="A0AAV9JC95"/>
<feature type="compositionally biased region" description="Low complexity" evidence="13">
    <location>
        <begin position="500"/>
        <end position="513"/>
    </location>
</feature>
<dbReference type="InterPro" id="IPR007863">
    <property type="entry name" value="Peptidase_M16_C"/>
</dbReference>
<proteinExistence type="inferred from homology"/>
<keyword evidence="3" id="KW-0813">Transport</keyword>
<dbReference type="Pfam" id="PF05193">
    <property type="entry name" value="Peptidase_M16_C"/>
    <property type="match status" value="1"/>
</dbReference>
<name>A0AAV9JC95_9PEZI</name>
<dbReference type="InterPro" id="IPR036742">
    <property type="entry name" value="ATP_synth_F1_esu_sf_mt"/>
</dbReference>
<evidence type="ECO:0000256" key="1">
    <source>
        <dbReference type="ARBA" id="ARBA00004443"/>
    </source>
</evidence>
<evidence type="ECO:0000256" key="6">
    <source>
        <dbReference type="ARBA" id="ARBA00022946"/>
    </source>
</evidence>
<dbReference type="InterPro" id="IPR006721">
    <property type="entry name" value="ATP_synth_F1_esu_mt"/>
</dbReference>
<dbReference type="InterPro" id="IPR011765">
    <property type="entry name" value="Pept_M16_N"/>
</dbReference>
<evidence type="ECO:0000313" key="17">
    <source>
        <dbReference type="Proteomes" id="UP001324427"/>
    </source>
</evidence>
<evidence type="ECO:0000256" key="11">
    <source>
        <dbReference type="ARBA" id="ARBA00040751"/>
    </source>
</evidence>
<organism evidence="16 17">
    <name type="scientific">Oleoguttula mirabilis</name>
    <dbReference type="NCBI Taxonomy" id="1507867"/>
    <lineage>
        <taxon>Eukaryota</taxon>
        <taxon>Fungi</taxon>
        <taxon>Dikarya</taxon>
        <taxon>Ascomycota</taxon>
        <taxon>Pezizomycotina</taxon>
        <taxon>Dothideomycetes</taxon>
        <taxon>Dothideomycetidae</taxon>
        <taxon>Mycosphaerellales</taxon>
        <taxon>Teratosphaeriaceae</taxon>
        <taxon>Oleoguttula</taxon>
    </lineage>
</organism>
<evidence type="ECO:0000256" key="7">
    <source>
        <dbReference type="ARBA" id="ARBA00022982"/>
    </source>
</evidence>
<dbReference type="Pfam" id="PF04627">
    <property type="entry name" value="ATP-synt_Eps"/>
    <property type="match status" value="1"/>
</dbReference>
<dbReference type="GO" id="GO:0005743">
    <property type="term" value="C:mitochondrial inner membrane"/>
    <property type="evidence" value="ECO:0007669"/>
    <property type="project" value="UniProtKB-SubCell"/>
</dbReference>
<dbReference type="GO" id="GO:0046872">
    <property type="term" value="F:metal ion binding"/>
    <property type="evidence" value="ECO:0007669"/>
    <property type="project" value="InterPro"/>
</dbReference>
<dbReference type="PANTHER" id="PTHR11851:SF209">
    <property type="entry name" value="CYTOCHROME B-C1 COMPLEX SUBUNIT 2, MITOCHONDRIAL"/>
    <property type="match status" value="1"/>
</dbReference>
<evidence type="ECO:0000256" key="4">
    <source>
        <dbReference type="ARBA" id="ARBA00022660"/>
    </source>
</evidence>
<evidence type="ECO:0000256" key="5">
    <source>
        <dbReference type="ARBA" id="ARBA00022792"/>
    </source>
</evidence>
<dbReference type="InterPro" id="IPR011249">
    <property type="entry name" value="Metalloenz_LuxS/M16"/>
</dbReference>
<comment type="caution">
    <text evidence="16">The sequence shown here is derived from an EMBL/GenBank/DDBJ whole genome shotgun (WGS) entry which is preliminary data.</text>
</comment>
<comment type="similarity">
    <text evidence="10">Belongs to the peptidase M16 family. UQCRC2/QCR2 subfamily.</text>
</comment>
<dbReference type="EMBL" id="JAVFHQ010000039">
    <property type="protein sequence ID" value="KAK4542705.1"/>
    <property type="molecule type" value="Genomic_DNA"/>
</dbReference>
<dbReference type="PANTHER" id="PTHR11851">
    <property type="entry name" value="METALLOPROTEASE"/>
    <property type="match status" value="1"/>
</dbReference>
<reference evidence="16 17" key="1">
    <citation type="submission" date="2021-11" db="EMBL/GenBank/DDBJ databases">
        <title>Black yeast isolated from Biological Soil Crust.</title>
        <authorList>
            <person name="Kurbessoian T."/>
        </authorList>
    </citation>
    <scope>NUCLEOTIDE SEQUENCE [LARGE SCALE GENOMIC DNA]</scope>
    <source>
        <strain evidence="16 17">CCFEE 5522</strain>
    </source>
</reference>
<evidence type="ECO:0000256" key="2">
    <source>
        <dbReference type="ARBA" id="ARBA00009502"/>
    </source>
</evidence>
<dbReference type="FunFam" id="3.30.830.10:FF:000039">
    <property type="entry name" value="Ubiquinol-cytochrome c reductase core subunit 2"/>
    <property type="match status" value="1"/>
</dbReference>
<feature type="compositionally biased region" description="Low complexity" evidence="13">
    <location>
        <begin position="9"/>
        <end position="20"/>
    </location>
</feature>
<keyword evidence="7" id="KW-0249">Electron transport</keyword>
<dbReference type="SUPFAM" id="SSF63411">
    <property type="entry name" value="LuxS/MPP-like metallohydrolase"/>
    <property type="match status" value="2"/>
</dbReference>
<keyword evidence="6" id="KW-0809">Transit peptide</keyword>